<name>A0AAV9H4R9_9PEZI</name>
<dbReference type="PANTHER" id="PTHR43585">
    <property type="entry name" value="FUMIPYRROLE BIOSYNTHESIS PROTEIN C"/>
    <property type="match status" value="1"/>
</dbReference>
<evidence type="ECO:0000256" key="1">
    <source>
        <dbReference type="ARBA" id="ARBA00022598"/>
    </source>
</evidence>
<dbReference type="InterPro" id="IPR011761">
    <property type="entry name" value="ATP-grasp"/>
</dbReference>
<evidence type="ECO:0000256" key="3">
    <source>
        <dbReference type="ARBA" id="ARBA00022840"/>
    </source>
</evidence>
<keyword evidence="7" id="KW-1185">Reference proteome</keyword>
<evidence type="ECO:0000256" key="4">
    <source>
        <dbReference type="PROSITE-ProRule" id="PRU00409"/>
    </source>
</evidence>
<dbReference type="GO" id="GO:0046872">
    <property type="term" value="F:metal ion binding"/>
    <property type="evidence" value="ECO:0007669"/>
    <property type="project" value="InterPro"/>
</dbReference>
<reference evidence="6" key="2">
    <citation type="submission" date="2023-05" db="EMBL/GenBank/DDBJ databases">
        <authorList>
            <consortium name="Lawrence Berkeley National Laboratory"/>
            <person name="Steindorff A."/>
            <person name="Hensen N."/>
            <person name="Bonometti L."/>
            <person name="Westerberg I."/>
            <person name="Brannstrom I.O."/>
            <person name="Guillou S."/>
            <person name="Cros-Aarteil S."/>
            <person name="Calhoun S."/>
            <person name="Haridas S."/>
            <person name="Kuo A."/>
            <person name="Mondo S."/>
            <person name="Pangilinan J."/>
            <person name="Riley R."/>
            <person name="Labutti K."/>
            <person name="Andreopoulos B."/>
            <person name="Lipzen A."/>
            <person name="Chen C."/>
            <person name="Yanf M."/>
            <person name="Daum C."/>
            <person name="Ng V."/>
            <person name="Clum A."/>
            <person name="Ohm R."/>
            <person name="Martin F."/>
            <person name="Silar P."/>
            <person name="Natvig D."/>
            <person name="Lalanne C."/>
            <person name="Gautier V."/>
            <person name="Ament-Velasquez S.L."/>
            <person name="Kruys A."/>
            <person name="Hutchinson M.I."/>
            <person name="Powell A.J."/>
            <person name="Barry K."/>
            <person name="Miller A.N."/>
            <person name="Grigoriev I.V."/>
            <person name="Debuchy R."/>
            <person name="Gladieux P."/>
            <person name="Thoren M.H."/>
            <person name="Johannesson H."/>
        </authorList>
    </citation>
    <scope>NUCLEOTIDE SEQUENCE</scope>
    <source>
        <strain evidence="6">PSN243</strain>
    </source>
</reference>
<dbReference type="PROSITE" id="PS50975">
    <property type="entry name" value="ATP_GRASP"/>
    <property type="match status" value="1"/>
</dbReference>
<dbReference type="Pfam" id="PF18130">
    <property type="entry name" value="ATPgrasp_N"/>
    <property type="match status" value="1"/>
</dbReference>
<accession>A0AAV9H4R9</accession>
<sequence length="565" mass="62570">MENKPQGSTLGAFKFLLPAVDGYIVRNDIIQRRFLTCELAEEVVDFSTTGAKIAAFRYDRSPGSVLKEAMNSAVGVICVKPSPENMERLETEIQARLAFPWIVDKPLPRRRLALIDGKGYPHRSTGNLGIYRAAKALGVELVVVNKEGHWAQEDAIASEWRDEFLPCDITPDAGLPDRIVASLSNLQRPVDCITTYTDGLLPAVAKAAEKMGLFTNPSTAVDICNEKHRTRELAPEVNGGVVSFTAKTAADLERLLKDKTLQFPLVEAITQNQLNFPGTTSMIETHICGPEVDANFVLMDGEVLFSEINDDFPSTADTDEHGNRYFPPSVPPSFAELSTIIPSILPTDEIALLKSTLSQTLLRLGFRYGIFHLEARIVNSRMHFSNTPDGLDLVPRDNIRDGTPEPRVFLVEINPRAPGHRETIAIEYIYGIDYWALHMLSALPKGSAAPDDEETLAINTIMRSLSHPLAEEIQYPIYVGFIPTKQDGKMVSSNLDNLPEELAKYVVESRVHIEKGQMCKAQGQDGEWPFVAFINVAAKMTGAEGRLQARTMGERVTEAFKYVVE</sequence>
<dbReference type="InterPro" id="IPR052032">
    <property type="entry name" value="ATP-dep_AA_Ligase"/>
</dbReference>
<dbReference type="Gene3D" id="3.40.50.20">
    <property type="match status" value="1"/>
</dbReference>
<protein>
    <submittedName>
        <fullName evidence="6">ATP-grasp fold domain protein</fullName>
    </submittedName>
</protein>
<comment type="caution">
    <text evidence="6">The sequence shown here is derived from an EMBL/GenBank/DDBJ whole genome shotgun (WGS) entry which is preliminary data.</text>
</comment>
<dbReference type="EMBL" id="MU865915">
    <property type="protein sequence ID" value="KAK4454914.1"/>
    <property type="molecule type" value="Genomic_DNA"/>
</dbReference>
<proteinExistence type="predicted"/>
<keyword evidence="2 4" id="KW-0547">Nucleotide-binding</keyword>
<evidence type="ECO:0000256" key="2">
    <source>
        <dbReference type="ARBA" id="ARBA00022741"/>
    </source>
</evidence>
<gene>
    <name evidence="6" type="ORF">QBC34DRAFT_341349</name>
</gene>
<dbReference type="InterPro" id="IPR041472">
    <property type="entry name" value="BL00235/CARNS1_N"/>
</dbReference>
<organism evidence="6 7">
    <name type="scientific">Podospora aff. communis PSN243</name>
    <dbReference type="NCBI Taxonomy" id="3040156"/>
    <lineage>
        <taxon>Eukaryota</taxon>
        <taxon>Fungi</taxon>
        <taxon>Dikarya</taxon>
        <taxon>Ascomycota</taxon>
        <taxon>Pezizomycotina</taxon>
        <taxon>Sordariomycetes</taxon>
        <taxon>Sordariomycetidae</taxon>
        <taxon>Sordariales</taxon>
        <taxon>Podosporaceae</taxon>
        <taxon>Podospora</taxon>
    </lineage>
</organism>
<reference evidence="6" key="1">
    <citation type="journal article" date="2023" name="Mol. Phylogenet. Evol.">
        <title>Genome-scale phylogeny and comparative genomics of the fungal order Sordariales.</title>
        <authorList>
            <person name="Hensen N."/>
            <person name="Bonometti L."/>
            <person name="Westerberg I."/>
            <person name="Brannstrom I.O."/>
            <person name="Guillou S."/>
            <person name="Cros-Aarteil S."/>
            <person name="Calhoun S."/>
            <person name="Haridas S."/>
            <person name="Kuo A."/>
            <person name="Mondo S."/>
            <person name="Pangilinan J."/>
            <person name="Riley R."/>
            <person name="LaButti K."/>
            <person name="Andreopoulos B."/>
            <person name="Lipzen A."/>
            <person name="Chen C."/>
            <person name="Yan M."/>
            <person name="Daum C."/>
            <person name="Ng V."/>
            <person name="Clum A."/>
            <person name="Steindorff A."/>
            <person name="Ohm R.A."/>
            <person name="Martin F."/>
            <person name="Silar P."/>
            <person name="Natvig D.O."/>
            <person name="Lalanne C."/>
            <person name="Gautier V."/>
            <person name="Ament-Velasquez S.L."/>
            <person name="Kruys A."/>
            <person name="Hutchinson M.I."/>
            <person name="Powell A.J."/>
            <person name="Barry K."/>
            <person name="Miller A.N."/>
            <person name="Grigoriev I.V."/>
            <person name="Debuchy R."/>
            <person name="Gladieux P."/>
            <person name="Hiltunen Thoren M."/>
            <person name="Johannesson H."/>
        </authorList>
    </citation>
    <scope>NUCLEOTIDE SEQUENCE</scope>
    <source>
        <strain evidence="6">PSN243</strain>
    </source>
</reference>
<dbReference type="Gene3D" id="3.30.470.20">
    <property type="entry name" value="ATP-grasp fold, B domain"/>
    <property type="match status" value="1"/>
</dbReference>
<evidence type="ECO:0000313" key="6">
    <source>
        <dbReference type="EMBL" id="KAK4454914.1"/>
    </source>
</evidence>
<keyword evidence="1" id="KW-0436">Ligase</keyword>
<evidence type="ECO:0000313" key="7">
    <source>
        <dbReference type="Proteomes" id="UP001321760"/>
    </source>
</evidence>
<feature type="domain" description="ATP-grasp" evidence="5">
    <location>
        <begin position="205"/>
        <end position="443"/>
    </location>
</feature>
<evidence type="ECO:0000259" key="5">
    <source>
        <dbReference type="PROSITE" id="PS50975"/>
    </source>
</evidence>
<keyword evidence="3 4" id="KW-0067">ATP-binding</keyword>
<dbReference type="Proteomes" id="UP001321760">
    <property type="component" value="Unassembled WGS sequence"/>
</dbReference>
<dbReference type="AlphaFoldDB" id="A0AAV9H4R9"/>
<dbReference type="GO" id="GO:0005524">
    <property type="term" value="F:ATP binding"/>
    <property type="evidence" value="ECO:0007669"/>
    <property type="project" value="UniProtKB-UniRule"/>
</dbReference>
<dbReference type="SUPFAM" id="SSF56059">
    <property type="entry name" value="Glutathione synthetase ATP-binding domain-like"/>
    <property type="match status" value="1"/>
</dbReference>
<dbReference type="PANTHER" id="PTHR43585:SF2">
    <property type="entry name" value="ATP-GRASP ENZYME FSQD"/>
    <property type="match status" value="1"/>
</dbReference>
<dbReference type="GO" id="GO:0016874">
    <property type="term" value="F:ligase activity"/>
    <property type="evidence" value="ECO:0007669"/>
    <property type="project" value="UniProtKB-KW"/>
</dbReference>